<keyword evidence="2" id="KW-0732">Signal</keyword>
<keyword evidence="1" id="KW-0812">Transmembrane</keyword>
<organism evidence="4 5">
    <name type="scientific">Chironomus riparius</name>
    <dbReference type="NCBI Taxonomy" id="315576"/>
    <lineage>
        <taxon>Eukaryota</taxon>
        <taxon>Metazoa</taxon>
        <taxon>Ecdysozoa</taxon>
        <taxon>Arthropoda</taxon>
        <taxon>Hexapoda</taxon>
        <taxon>Insecta</taxon>
        <taxon>Pterygota</taxon>
        <taxon>Neoptera</taxon>
        <taxon>Endopterygota</taxon>
        <taxon>Diptera</taxon>
        <taxon>Nematocera</taxon>
        <taxon>Chironomoidea</taxon>
        <taxon>Chironomidae</taxon>
        <taxon>Chironominae</taxon>
        <taxon>Chironomus</taxon>
    </lineage>
</organism>
<evidence type="ECO:0000259" key="3">
    <source>
        <dbReference type="Pfam" id="PF20146"/>
    </source>
</evidence>
<feature type="transmembrane region" description="Helical" evidence="1">
    <location>
        <begin position="688"/>
        <end position="709"/>
    </location>
</feature>
<feature type="transmembrane region" description="Helical" evidence="1">
    <location>
        <begin position="320"/>
        <end position="344"/>
    </location>
</feature>
<sequence>MKAAIVCALFCVLIGAASANWDTNFQLFKLIQEGEYENIVRKYAEIGTALSNITTSNIITTICSFFPEDQGPPAPNTYPLLFQEEEEDNENIFCLVQSLEFIQQFCHGALWPIFMVDSWAKIQSGFARGNIRNPGHFTQCINLHAPITNEYAGGDFYGKHVELQIGKYINGSFDFESLPPFLQFVLPNDTILDIGSLIPENLPLFIEMGICVPKICPNDLVLTITRLITWYLGLGPTQFTVNNLEAFTNVAENPPLGPMEWGAISLMLIGFVGVAISTIYEVVCLKLDMDVSETTAAMSLYSNGKYLFSMRQKKDNNMQCLYGLRALALIWLMLGYRFILPLILPLINPVDFILDFTESYFAPWVFGSQFGVDALLFVNGTLIAYLFMKKMDKSGHVKIWKLYIMRFMRVTPFIGILIFFSFTLTPYSSEGPYYQFLTGAQIPACEEYWWSAMLHVQNYVNPDSICLLHTYFFSIDMQLYWAAPLLLFPLYFLGPFILVLITIIVGLTIACAATISYYYGFEAFLFNNIIPVTRLMDYMRMIFFSTHIRMGPWLIGIMCGYLSYRLIKEKAKINWFISAFFWIVSISGIFTVIYLLYPFHQILDNNTSREANYLYIGFARNIFALCLAWFVIGCATGSGSVIRWLLSLSIWMPFAKMSISIYIVSLSAQMVTIASWKTPYFFGVSEMLQAFNSDILIVLLFSCMTFLMIERPIVRVLKVILRIGQNKESEKEGIDSELTFDRQSPWKSFY</sequence>
<feature type="transmembrane region" description="Helical" evidence="1">
    <location>
        <begin position="622"/>
        <end position="646"/>
    </location>
</feature>
<dbReference type="EMBL" id="OU895878">
    <property type="protein sequence ID" value="CAG9801798.1"/>
    <property type="molecule type" value="Genomic_DNA"/>
</dbReference>
<dbReference type="PANTHER" id="PTHR11161">
    <property type="entry name" value="O-ACYLTRANSFERASE"/>
    <property type="match status" value="1"/>
</dbReference>
<dbReference type="Proteomes" id="UP001153620">
    <property type="component" value="Chromosome 2"/>
</dbReference>
<feature type="transmembrane region" description="Helical" evidence="1">
    <location>
        <begin position="364"/>
        <end position="387"/>
    </location>
</feature>
<gene>
    <name evidence="4" type="ORF">CHIRRI_LOCUS4719</name>
</gene>
<feature type="transmembrane region" description="Helical" evidence="1">
    <location>
        <begin position="471"/>
        <end position="490"/>
    </location>
</feature>
<feature type="signal peptide" evidence="2">
    <location>
        <begin position="1"/>
        <end position="19"/>
    </location>
</feature>
<feature type="domain" description="Nose resistant-to-fluoxetine protein N-terminal" evidence="3">
    <location>
        <begin position="94"/>
        <end position="221"/>
    </location>
</feature>
<keyword evidence="5" id="KW-1185">Reference proteome</keyword>
<feature type="chain" id="PRO_5040154760" description="Nose resistant-to-fluoxetine protein N-terminal domain-containing protein" evidence="2">
    <location>
        <begin position="20"/>
        <end position="750"/>
    </location>
</feature>
<feature type="transmembrane region" description="Helical" evidence="1">
    <location>
        <begin position="497"/>
        <end position="521"/>
    </location>
</feature>
<reference evidence="4" key="2">
    <citation type="submission" date="2022-10" db="EMBL/GenBank/DDBJ databases">
        <authorList>
            <consortium name="ENA_rothamsted_submissions"/>
            <consortium name="culmorum"/>
            <person name="King R."/>
        </authorList>
    </citation>
    <scope>NUCLEOTIDE SEQUENCE</scope>
</reference>
<dbReference type="InterPro" id="IPR052728">
    <property type="entry name" value="O2_lipid_transport_reg"/>
</dbReference>
<protein>
    <recommendedName>
        <fullName evidence="3">Nose resistant-to-fluoxetine protein N-terminal domain-containing protein</fullName>
    </recommendedName>
</protein>
<name>A0A9N9WQ06_9DIPT</name>
<dbReference type="PANTHER" id="PTHR11161:SF0">
    <property type="entry name" value="O-ACYLTRANSFERASE LIKE PROTEIN"/>
    <property type="match status" value="1"/>
</dbReference>
<accession>A0A9N9WQ06</accession>
<reference evidence="4" key="1">
    <citation type="submission" date="2022-01" db="EMBL/GenBank/DDBJ databases">
        <authorList>
            <person name="King R."/>
        </authorList>
    </citation>
    <scope>NUCLEOTIDE SEQUENCE</scope>
</reference>
<keyword evidence="1" id="KW-0472">Membrane</keyword>
<evidence type="ECO:0000313" key="4">
    <source>
        <dbReference type="EMBL" id="CAG9801798.1"/>
    </source>
</evidence>
<dbReference type="Pfam" id="PF20146">
    <property type="entry name" value="NRF"/>
    <property type="match status" value="1"/>
</dbReference>
<feature type="transmembrane region" description="Helical" evidence="1">
    <location>
        <begin position="541"/>
        <end position="563"/>
    </location>
</feature>
<dbReference type="InterPro" id="IPR006621">
    <property type="entry name" value="Nose-resist-to-fluoxetine_N"/>
</dbReference>
<keyword evidence="1" id="KW-1133">Transmembrane helix</keyword>
<feature type="transmembrane region" description="Helical" evidence="1">
    <location>
        <begin position="575"/>
        <end position="597"/>
    </location>
</feature>
<dbReference type="OrthoDB" id="118951at2759"/>
<evidence type="ECO:0000256" key="2">
    <source>
        <dbReference type="SAM" id="SignalP"/>
    </source>
</evidence>
<dbReference type="AlphaFoldDB" id="A0A9N9WQ06"/>
<feature type="transmembrane region" description="Helical" evidence="1">
    <location>
        <begin position="261"/>
        <end position="283"/>
    </location>
</feature>
<evidence type="ECO:0000256" key="1">
    <source>
        <dbReference type="SAM" id="Phobius"/>
    </source>
</evidence>
<feature type="transmembrane region" description="Helical" evidence="1">
    <location>
        <begin position="407"/>
        <end position="427"/>
    </location>
</feature>
<proteinExistence type="predicted"/>
<evidence type="ECO:0000313" key="5">
    <source>
        <dbReference type="Proteomes" id="UP001153620"/>
    </source>
</evidence>